<sequence>MFTDLYNPRTCLGDAGPKRQDVYGSSHFLASPFKK</sequence>
<accession>J0PWC2</accession>
<gene>
    <name evidence="1" type="ORF">ME7_00651</name>
</gene>
<dbReference type="AlphaFoldDB" id="J0PWC2"/>
<organism evidence="1 2">
    <name type="scientific">Bartonella birtlesii LL-WM9</name>
    <dbReference type="NCBI Taxonomy" id="1094552"/>
    <lineage>
        <taxon>Bacteria</taxon>
        <taxon>Pseudomonadati</taxon>
        <taxon>Pseudomonadota</taxon>
        <taxon>Alphaproteobacteria</taxon>
        <taxon>Hyphomicrobiales</taxon>
        <taxon>Bartonellaceae</taxon>
        <taxon>Bartonella</taxon>
    </lineage>
</organism>
<keyword evidence="2" id="KW-1185">Reference proteome</keyword>
<evidence type="ECO:0000313" key="1">
    <source>
        <dbReference type="EMBL" id="EJF76901.1"/>
    </source>
</evidence>
<proteinExistence type="predicted"/>
<comment type="caution">
    <text evidence="1">The sequence shown here is derived from an EMBL/GenBank/DDBJ whole genome shotgun (WGS) entry which is preliminary data.</text>
</comment>
<dbReference type="Proteomes" id="UP000008748">
    <property type="component" value="Unassembled WGS sequence"/>
</dbReference>
<evidence type="ECO:0000313" key="2">
    <source>
        <dbReference type="Proteomes" id="UP000008748"/>
    </source>
</evidence>
<protein>
    <submittedName>
        <fullName evidence="1">Uncharacterized protein</fullName>
    </submittedName>
</protein>
<reference evidence="1 2" key="1">
    <citation type="submission" date="2012-03" db="EMBL/GenBank/DDBJ databases">
        <title>The Genome Sequence of Bartonella birtlesii LL-WM9.</title>
        <authorList>
            <consortium name="The Broad Institute Genome Sequencing Platform"/>
            <consortium name="The Broad Institute Genome Sequencing Center for Infectious Disease"/>
            <person name="Feldgarden M."/>
            <person name="Kirby J."/>
            <person name="Kosoy M."/>
            <person name="Birtles R."/>
            <person name="Probert W.S."/>
            <person name="Chiaraviglio L."/>
            <person name="Young S.K."/>
            <person name="Zeng Q."/>
            <person name="Gargeya S."/>
            <person name="Fitzgerald M."/>
            <person name="Haas B."/>
            <person name="Abouelleil A."/>
            <person name="Alvarado L."/>
            <person name="Arachchi H.M."/>
            <person name="Berlin A."/>
            <person name="Chapman S.B."/>
            <person name="Gearin G."/>
            <person name="Goldberg J."/>
            <person name="Griggs A."/>
            <person name="Gujja S."/>
            <person name="Hansen M."/>
            <person name="Heiman D."/>
            <person name="Howarth C."/>
            <person name="Larimer J."/>
            <person name="Lui A."/>
            <person name="MacDonald P.J.P."/>
            <person name="McCowen C."/>
            <person name="Montmayeur A."/>
            <person name="Murphy C."/>
            <person name="Neiman D."/>
            <person name="Pearson M."/>
            <person name="Priest M."/>
            <person name="Roberts A."/>
            <person name="Saif S."/>
            <person name="Shea T."/>
            <person name="Sisk P."/>
            <person name="Stolte C."/>
            <person name="Sykes S."/>
            <person name="Wortman J."/>
            <person name="Nusbaum C."/>
            <person name="Birren B."/>
        </authorList>
    </citation>
    <scope>NUCLEOTIDE SEQUENCE [LARGE SCALE GENOMIC DNA]</scope>
    <source>
        <strain evidence="1 2">LL-WM9</strain>
    </source>
</reference>
<dbReference type="EMBL" id="AIMC01000010">
    <property type="protein sequence ID" value="EJF76901.1"/>
    <property type="molecule type" value="Genomic_DNA"/>
</dbReference>
<dbReference type="HOGENOM" id="CLU_3363464_0_0_5"/>
<name>J0PWC2_9HYPH</name>